<evidence type="ECO:0000259" key="16">
    <source>
        <dbReference type="PROSITE" id="PS50089"/>
    </source>
</evidence>
<reference evidence="20" key="5">
    <citation type="journal article" date="2018" name="Nat. Plants">
        <title>Whole-genome landscape of Medicago truncatula symbiotic genes.</title>
        <authorList>
            <person name="Pecrix Y."/>
            <person name="Gamas P."/>
            <person name="Carrere S."/>
        </authorList>
    </citation>
    <scope>NUCLEOTIDE SEQUENCE</scope>
    <source>
        <tissue evidence="20">Leaves</tissue>
    </source>
</reference>
<keyword evidence="20" id="KW-0418">Kinase</keyword>
<dbReference type="FunFam" id="3.40.50.10810:FF:000089">
    <property type="entry name" value="DNA repair protein RAD5B"/>
    <property type="match status" value="1"/>
</dbReference>
<keyword evidence="20" id="KW-0808">Transferase</keyword>
<dbReference type="Pfam" id="PF00176">
    <property type="entry name" value="SNF2-rel_dom"/>
    <property type="match status" value="1"/>
</dbReference>
<dbReference type="InterPro" id="IPR014001">
    <property type="entry name" value="Helicase_ATP-bd"/>
</dbReference>
<evidence type="ECO:0000256" key="11">
    <source>
        <dbReference type="ARBA" id="ARBA00022853"/>
    </source>
</evidence>
<keyword evidence="11" id="KW-0156">Chromatin regulator</keyword>
<dbReference type="Gene3D" id="3.30.40.10">
    <property type="entry name" value="Zinc/RING finger domain, C3HC4 (zinc finger)"/>
    <property type="match status" value="1"/>
</dbReference>
<dbReference type="GO" id="GO:0008094">
    <property type="term" value="F:ATP-dependent activity, acting on DNA"/>
    <property type="evidence" value="ECO:0000318"/>
    <property type="project" value="GO_Central"/>
</dbReference>
<dbReference type="OrthoDB" id="448448at2759"/>
<dbReference type="InterPro" id="IPR013083">
    <property type="entry name" value="Znf_RING/FYVE/PHD"/>
</dbReference>
<keyword evidence="4" id="KW-0547">Nucleotide-binding</keyword>
<dbReference type="SUPFAM" id="SSF52540">
    <property type="entry name" value="P-loop containing nucleoside triphosphate hydrolases"/>
    <property type="match status" value="2"/>
</dbReference>
<dbReference type="GO" id="GO:0003676">
    <property type="term" value="F:nucleic acid binding"/>
    <property type="evidence" value="ECO:0007669"/>
    <property type="project" value="InterPro"/>
</dbReference>
<accession>A0A072VHP2</accession>
<dbReference type="InterPro" id="IPR050628">
    <property type="entry name" value="SNF2_RAD54_helicase_TF"/>
</dbReference>
<evidence type="ECO:0000259" key="17">
    <source>
        <dbReference type="PROSITE" id="PS51192"/>
    </source>
</evidence>
<keyword evidence="13" id="KW-0539">Nucleus</keyword>
<dbReference type="Gramene" id="rna2258">
    <property type="protein sequence ID" value="RHN78631.1"/>
    <property type="gene ID" value="gene2258"/>
</dbReference>
<dbReference type="Pfam" id="PF08797">
    <property type="entry name" value="HIRAN"/>
    <property type="match status" value="1"/>
</dbReference>
<dbReference type="InterPro" id="IPR001841">
    <property type="entry name" value="Znf_RING"/>
</dbReference>
<dbReference type="GO" id="GO:0004683">
    <property type="term" value="F:calcium/calmodulin-dependent protein kinase activity"/>
    <property type="evidence" value="ECO:0007669"/>
    <property type="project" value="UniProtKB-EC"/>
</dbReference>
<dbReference type="PROSITE" id="PS51194">
    <property type="entry name" value="HELICASE_CTER"/>
    <property type="match status" value="1"/>
</dbReference>
<name>A0A072VHP2_MEDTR</name>
<dbReference type="CDD" id="cd18008">
    <property type="entry name" value="DEXDc_SHPRH-like"/>
    <property type="match status" value="1"/>
</dbReference>
<comment type="subcellular location">
    <subcellularLocation>
        <location evidence="1">Nucleus</location>
    </subcellularLocation>
</comment>
<dbReference type="PANTHER" id="PTHR45626:SF22">
    <property type="entry name" value="DNA REPAIR PROTEIN RAD5"/>
    <property type="match status" value="1"/>
</dbReference>
<dbReference type="Proteomes" id="UP000002051">
    <property type="component" value="Unassembled WGS sequence"/>
</dbReference>
<feature type="domain" description="Helicase C-terminal" evidence="18">
    <location>
        <begin position="987"/>
        <end position="1149"/>
    </location>
</feature>
<dbReference type="Proteomes" id="UP000265566">
    <property type="component" value="Chromosome 1"/>
</dbReference>
<keyword evidence="6 14" id="KW-0863">Zinc-finger</keyword>
<dbReference type="SMART" id="SM00490">
    <property type="entry name" value="HELICc"/>
    <property type="match status" value="1"/>
</dbReference>
<reference evidence="21" key="3">
    <citation type="submission" date="2015-04" db="UniProtKB">
        <authorList>
            <consortium name="EnsemblPlants"/>
        </authorList>
    </citation>
    <scope>IDENTIFICATION</scope>
    <source>
        <strain evidence="21">cv. Jemalong A17</strain>
    </source>
</reference>
<dbReference type="Gene3D" id="3.40.50.10810">
    <property type="entry name" value="Tandem AAA-ATPase domain"/>
    <property type="match status" value="1"/>
</dbReference>
<keyword evidence="9" id="KW-0862">Zinc</keyword>
<dbReference type="SMART" id="SM00184">
    <property type="entry name" value="RING"/>
    <property type="match status" value="1"/>
</dbReference>
<proteinExistence type="inferred from homology"/>
<reference evidence="19 22" key="1">
    <citation type="journal article" date="2011" name="Nature">
        <title>The Medicago genome provides insight into the evolution of rhizobial symbioses.</title>
        <authorList>
            <person name="Young N.D."/>
            <person name="Debelle F."/>
            <person name="Oldroyd G.E."/>
            <person name="Geurts R."/>
            <person name="Cannon S.B."/>
            <person name="Udvardi M.K."/>
            <person name="Benedito V.A."/>
            <person name="Mayer K.F."/>
            <person name="Gouzy J."/>
            <person name="Schoof H."/>
            <person name="Van de Peer Y."/>
            <person name="Proost S."/>
            <person name="Cook D.R."/>
            <person name="Meyers B.C."/>
            <person name="Spannagl M."/>
            <person name="Cheung F."/>
            <person name="De Mita S."/>
            <person name="Krishnakumar V."/>
            <person name="Gundlach H."/>
            <person name="Zhou S."/>
            <person name="Mudge J."/>
            <person name="Bharti A.K."/>
            <person name="Murray J.D."/>
            <person name="Naoumkina M.A."/>
            <person name="Rosen B."/>
            <person name="Silverstein K.A."/>
            <person name="Tang H."/>
            <person name="Rombauts S."/>
            <person name="Zhao P.X."/>
            <person name="Zhou P."/>
            <person name="Barbe V."/>
            <person name="Bardou P."/>
            <person name="Bechner M."/>
            <person name="Bellec A."/>
            <person name="Berger A."/>
            <person name="Berges H."/>
            <person name="Bidwell S."/>
            <person name="Bisseling T."/>
            <person name="Choisne N."/>
            <person name="Couloux A."/>
            <person name="Denny R."/>
            <person name="Deshpande S."/>
            <person name="Dai X."/>
            <person name="Doyle J.J."/>
            <person name="Dudez A.M."/>
            <person name="Farmer A.D."/>
            <person name="Fouteau S."/>
            <person name="Franken C."/>
            <person name="Gibelin C."/>
            <person name="Gish J."/>
            <person name="Goldstein S."/>
            <person name="Gonzalez A.J."/>
            <person name="Green P.J."/>
            <person name="Hallab A."/>
            <person name="Hartog M."/>
            <person name="Hua A."/>
            <person name="Humphray S.J."/>
            <person name="Jeong D.H."/>
            <person name="Jing Y."/>
            <person name="Jocker A."/>
            <person name="Kenton S.M."/>
            <person name="Kim D.J."/>
            <person name="Klee K."/>
            <person name="Lai H."/>
            <person name="Lang C."/>
            <person name="Lin S."/>
            <person name="Macmil S.L."/>
            <person name="Magdelenat G."/>
            <person name="Matthews L."/>
            <person name="McCorrison J."/>
            <person name="Monaghan E.L."/>
            <person name="Mun J.H."/>
            <person name="Najar F.Z."/>
            <person name="Nicholson C."/>
            <person name="Noirot C."/>
            <person name="O'Bleness M."/>
            <person name="Paule C.R."/>
            <person name="Poulain J."/>
            <person name="Prion F."/>
            <person name="Qin B."/>
            <person name="Qu C."/>
            <person name="Retzel E.F."/>
            <person name="Riddle C."/>
            <person name="Sallet E."/>
            <person name="Samain S."/>
            <person name="Samson N."/>
            <person name="Sanders I."/>
            <person name="Saurat O."/>
            <person name="Scarpelli C."/>
            <person name="Schiex T."/>
            <person name="Segurens B."/>
            <person name="Severin A.J."/>
            <person name="Sherrier D.J."/>
            <person name="Shi R."/>
            <person name="Sims S."/>
            <person name="Singer S.R."/>
            <person name="Sinharoy S."/>
            <person name="Sterck L."/>
            <person name="Viollet A."/>
            <person name="Wang B.B."/>
            <person name="Wang K."/>
            <person name="Wang M."/>
            <person name="Wang X."/>
            <person name="Warfsmann J."/>
            <person name="Weissenbach J."/>
            <person name="White D.D."/>
            <person name="White J.D."/>
            <person name="Wiley G.B."/>
            <person name="Wincker P."/>
            <person name="Xing Y."/>
            <person name="Yang L."/>
            <person name="Yao Z."/>
            <person name="Ying F."/>
            <person name="Zhai J."/>
            <person name="Zhou L."/>
            <person name="Zuber A."/>
            <person name="Denarie J."/>
            <person name="Dixon R.A."/>
            <person name="May G.D."/>
            <person name="Schwartz D.C."/>
            <person name="Rogers J."/>
            <person name="Quetier F."/>
            <person name="Town C.D."/>
            <person name="Roe B.A."/>
        </authorList>
    </citation>
    <scope>NUCLEOTIDE SEQUENCE [LARGE SCALE GENOMIC DNA]</scope>
    <source>
        <strain evidence="19">A17</strain>
        <strain evidence="21 22">cv. Jemalong A17</strain>
    </source>
</reference>
<dbReference type="EnsemblPlants" id="KEH41141">
    <property type="protein sequence ID" value="KEH41141"/>
    <property type="gene ID" value="MTR_1g044120"/>
</dbReference>
<comment type="similarity">
    <text evidence="2">Belongs to the SNF2/RAD54 helicase family. RAD16 subfamily.</text>
</comment>
<dbReference type="PANTHER" id="PTHR45626">
    <property type="entry name" value="TRANSCRIPTION TERMINATION FACTOR 2-RELATED"/>
    <property type="match status" value="1"/>
</dbReference>
<evidence type="ECO:0000313" key="19">
    <source>
        <dbReference type="EMBL" id="KEH41141.1"/>
    </source>
</evidence>
<evidence type="ECO:0000259" key="18">
    <source>
        <dbReference type="PROSITE" id="PS51194"/>
    </source>
</evidence>
<sequence length="1153" mass="129811">MENDNVVFRNGNPVLVAQPLTVVRARTSTGGGARVLATPPNQNPNSDESDACKASIIKVKDEPREFEDEAKSVTVAFQPPAAETVVECKTESDERRSMLAFDDFLKATNTKVASVDESLKSMEAESTIQMKVESSDVDVVFETQESVKSMEEVPNLNVVCDTQESVMAEPVKVEPVKVGPVKQPTLAEPVCAEKKTVCDDEVEVLKVVKGKEAVSDEVRVLKVVKKEVVEEKKIQIPNLEDGEFPVEPGWSLLGRKIEIATSTAKGVRRLVDNEIIYFDFPNPHTSYKFQWIVRVSTKRSGVVGRLPMEWAKSVIPLVQSGNVKVRGRCIATPYKLEMMQEIMLLVSFYVHHSVFSESVDTSWRLEACGNVNSAAYPLLTLLNMLEIEPYRKADFTPEEMKARKRVLKLDSDEVSVIPVNKRRKGVSEPLPATTEDEQALSESALNKLVGAAEVFDLEEKEAPKTLMCSLKPYQSQALYWMTKIEKGGDDENAERNLHPCWSAYNICNGRSIYVNIFTGEAAKKFPQATQMARGGILADAMGLGKTVMTIALILSNPGRLKSEDSDGESVYDNIFSAKRRNVDPSSNLEGGTLIVCPMALLGQWKDELETHSKPGSISIFVHYGGGRTSNPDLLLDYDVVLTTYGVLSASYKSERENSIYHRVQWYRVVLDEAHHIKSHKSQVAEAAIALSSHCRWCLTGTPLQNSLEDLFSLLSFLRVQPWCSWQWWTKLVQKPYEQGDQRALKLVKGILRTLMLRRTKETKDKEGRPILVLPPTDIQLIECEQSESERDFYDALFLRAKVQFEQYVAQGKVLNHYANILDLLMQLRRCCNHPFLVMSGSDTAKYADLSRLARKFLESHTESSDMCCESDAPQNAELNKLASNFLQNSASTSNPIQSRGYIDEVLGHIQKGESVECAICMESPDDPVFTPCAHQFCRECLFNCWGTSMGGKCPICRQILKKNDLIVLPSESPFKVDIENNLTESSKVSKLFDFLENSQKYSDEKSIVFSQWTSFFDLLENPLRRRGIGFLRFDGKLTQKQREKVLKEFNETKEKRVLLMSLKAGGVGLNLTAASNVFLMDPWWNPAVEEQAIMRIHRIGQKRRVTVRRFIVKGTVEDRLQQVQAKKQKMISGALTDDEVRTSRIQDLKMLFS</sequence>
<dbReference type="InterPro" id="IPR038718">
    <property type="entry name" value="SNF2-like_sf"/>
</dbReference>
<dbReference type="KEGG" id="mtr:25483011"/>
<evidence type="ECO:0000313" key="21">
    <source>
        <dbReference type="EnsemblPlants" id="KEH41141"/>
    </source>
</evidence>
<dbReference type="InterPro" id="IPR014905">
    <property type="entry name" value="HIRAN"/>
</dbReference>
<dbReference type="PROSITE" id="PS50089">
    <property type="entry name" value="ZF_RING_2"/>
    <property type="match status" value="1"/>
</dbReference>
<protein>
    <submittedName>
        <fullName evidence="19">DNA repair helicase rad5,16, putative</fullName>
    </submittedName>
    <submittedName>
        <fullName evidence="20">Putative calcium/calmodulin-dependent protein kinase chromatin remodeling SNF2 family</fullName>
        <ecNumber evidence="20">2.7.11.17</ecNumber>
    </submittedName>
</protein>
<evidence type="ECO:0000256" key="4">
    <source>
        <dbReference type="ARBA" id="ARBA00022741"/>
    </source>
</evidence>
<dbReference type="PROSITE" id="PS51192">
    <property type="entry name" value="HELICASE_ATP_BIND_1"/>
    <property type="match status" value="1"/>
</dbReference>
<dbReference type="SMART" id="SM00487">
    <property type="entry name" value="DEXDc"/>
    <property type="match status" value="1"/>
</dbReference>
<evidence type="ECO:0000256" key="3">
    <source>
        <dbReference type="ARBA" id="ARBA00022723"/>
    </source>
</evidence>
<dbReference type="Pfam" id="PF00271">
    <property type="entry name" value="Helicase_C"/>
    <property type="match status" value="1"/>
</dbReference>
<dbReference type="SUPFAM" id="SSF57850">
    <property type="entry name" value="RING/U-box"/>
    <property type="match status" value="1"/>
</dbReference>
<dbReference type="PROSITE" id="PS00518">
    <property type="entry name" value="ZF_RING_1"/>
    <property type="match status" value="1"/>
</dbReference>
<evidence type="ECO:0000256" key="6">
    <source>
        <dbReference type="ARBA" id="ARBA00022771"/>
    </source>
</evidence>
<dbReference type="EC" id="2.7.11.17" evidence="20"/>
<evidence type="ECO:0000313" key="23">
    <source>
        <dbReference type="Proteomes" id="UP000265566"/>
    </source>
</evidence>
<dbReference type="AlphaFoldDB" id="A0A072VHP2"/>
<reference evidence="23" key="4">
    <citation type="journal article" date="2018" name="Nat. Plants">
        <title>Whole-genome landscape of Medicago truncatula symbiotic genes.</title>
        <authorList>
            <person name="Pecrix Y."/>
            <person name="Staton S.E."/>
            <person name="Sallet E."/>
            <person name="Lelandais-Briere C."/>
            <person name="Moreau S."/>
            <person name="Carrere S."/>
            <person name="Blein T."/>
            <person name="Jardinaud M.F."/>
            <person name="Latrasse D."/>
            <person name="Zouine M."/>
            <person name="Zahm M."/>
            <person name="Kreplak J."/>
            <person name="Mayjonade B."/>
            <person name="Satge C."/>
            <person name="Perez M."/>
            <person name="Cauet S."/>
            <person name="Marande W."/>
            <person name="Chantry-Darmon C."/>
            <person name="Lopez-Roques C."/>
            <person name="Bouchez O."/>
            <person name="Berard A."/>
            <person name="Debelle F."/>
            <person name="Munos S."/>
            <person name="Bendahmane A."/>
            <person name="Berges H."/>
            <person name="Niebel A."/>
            <person name="Buitink J."/>
            <person name="Frugier F."/>
            <person name="Benhamed M."/>
            <person name="Crespi M."/>
            <person name="Gouzy J."/>
            <person name="Gamas P."/>
        </authorList>
    </citation>
    <scope>NUCLEOTIDE SEQUENCE [LARGE SCALE GENOMIC DNA]</scope>
    <source>
        <strain evidence="23">cv. Jemalong A17</strain>
    </source>
</reference>
<dbReference type="GO" id="GO:0005634">
    <property type="term" value="C:nucleus"/>
    <property type="evidence" value="ECO:0000318"/>
    <property type="project" value="GO_Central"/>
</dbReference>
<evidence type="ECO:0000256" key="2">
    <source>
        <dbReference type="ARBA" id="ARBA00008438"/>
    </source>
</evidence>
<gene>
    <name evidence="21" type="primary">25483011</name>
    <name evidence="19" type="ordered locus">MTR_1g044120</name>
    <name evidence="20" type="ORF">MtrunA17_Chr1g0168031</name>
</gene>
<feature type="domain" description="Helicase ATP-binding" evidence="17">
    <location>
        <begin position="526"/>
        <end position="720"/>
    </location>
</feature>
<keyword evidence="8 19" id="KW-0347">Helicase</keyword>
<dbReference type="GO" id="GO:0006325">
    <property type="term" value="P:chromatin organization"/>
    <property type="evidence" value="ECO:0007669"/>
    <property type="project" value="UniProtKB-KW"/>
</dbReference>
<evidence type="ECO:0000313" key="20">
    <source>
        <dbReference type="EMBL" id="RHN78631.1"/>
    </source>
</evidence>
<dbReference type="InterPro" id="IPR049730">
    <property type="entry name" value="SNF2/RAD54-like_C"/>
</dbReference>
<evidence type="ECO:0000256" key="8">
    <source>
        <dbReference type="ARBA" id="ARBA00022806"/>
    </source>
</evidence>
<evidence type="ECO:0000256" key="9">
    <source>
        <dbReference type="ARBA" id="ARBA00022833"/>
    </source>
</evidence>
<evidence type="ECO:0000256" key="7">
    <source>
        <dbReference type="ARBA" id="ARBA00022801"/>
    </source>
</evidence>
<dbReference type="EMBL" id="PSQE01000001">
    <property type="protein sequence ID" value="RHN78631.1"/>
    <property type="molecule type" value="Genomic_DNA"/>
</dbReference>
<keyword evidence="3" id="KW-0479">Metal-binding</keyword>
<keyword evidence="7" id="KW-0378">Hydrolase</keyword>
<evidence type="ECO:0000313" key="22">
    <source>
        <dbReference type="Proteomes" id="UP000002051"/>
    </source>
</evidence>
<dbReference type="EMBL" id="CM001217">
    <property type="protein sequence ID" value="KEH41141.1"/>
    <property type="molecule type" value="Genomic_DNA"/>
</dbReference>
<dbReference type="GO" id="GO:0004386">
    <property type="term" value="F:helicase activity"/>
    <property type="evidence" value="ECO:0007669"/>
    <property type="project" value="UniProtKB-KW"/>
</dbReference>
<dbReference type="InterPro" id="IPR017907">
    <property type="entry name" value="Znf_RING_CS"/>
</dbReference>
<dbReference type="InterPro" id="IPR001650">
    <property type="entry name" value="Helicase_C-like"/>
</dbReference>
<dbReference type="Gene3D" id="3.40.50.300">
    <property type="entry name" value="P-loop containing nucleotide triphosphate hydrolases"/>
    <property type="match status" value="2"/>
</dbReference>
<reference evidence="19 22" key="2">
    <citation type="journal article" date="2014" name="BMC Genomics">
        <title>An improved genome release (version Mt4.0) for the model legume Medicago truncatula.</title>
        <authorList>
            <person name="Tang H."/>
            <person name="Krishnakumar V."/>
            <person name="Bidwell S."/>
            <person name="Rosen B."/>
            <person name="Chan A."/>
            <person name="Zhou S."/>
            <person name="Gentzbittel L."/>
            <person name="Childs K.L."/>
            <person name="Yandell M."/>
            <person name="Gundlach H."/>
            <person name="Mayer K.F."/>
            <person name="Schwartz D.C."/>
            <person name="Town C.D."/>
        </authorList>
    </citation>
    <scope>GENOME REANNOTATION</scope>
    <source>
        <strain evidence="19">A17</strain>
        <strain evidence="21 22">cv. Jemalong A17</strain>
    </source>
</reference>
<evidence type="ECO:0000256" key="10">
    <source>
        <dbReference type="ARBA" id="ARBA00022840"/>
    </source>
</evidence>
<dbReference type="InterPro" id="IPR027417">
    <property type="entry name" value="P-loop_NTPase"/>
</dbReference>
<feature type="region of interest" description="Disordered" evidence="15">
    <location>
        <begin position="29"/>
        <end position="49"/>
    </location>
</feature>
<dbReference type="CDD" id="cd18793">
    <property type="entry name" value="SF2_C_SNF"/>
    <property type="match status" value="1"/>
</dbReference>
<keyword evidence="22" id="KW-1185">Reference proteome</keyword>
<dbReference type="GO" id="GO:0008270">
    <property type="term" value="F:zinc ion binding"/>
    <property type="evidence" value="ECO:0007669"/>
    <property type="project" value="UniProtKB-KW"/>
</dbReference>
<dbReference type="GO" id="GO:0016818">
    <property type="term" value="F:hydrolase activity, acting on acid anhydrides, in phosphorus-containing anhydrides"/>
    <property type="evidence" value="ECO:0007669"/>
    <property type="project" value="InterPro"/>
</dbReference>
<dbReference type="HOGENOM" id="CLU_000315_2_5_1"/>
<keyword evidence="12" id="KW-0234">DNA repair</keyword>
<evidence type="ECO:0000256" key="12">
    <source>
        <dbReference type="ARBA" id="ARBA00023204"/>
    </source>
</evidence>
<dbReference type="GO" id="GO:0005524">
    <property type="term" value="F:ATP binding"/>
    <property type="evidence" value="ECO:0007669"/>
    <property type="project" value="UniProtKB-KW"/>
</dbReference>
<dbReference type="Pfam" id="PF13920">
    <property type="entry name" value="zf-C3HC4_3"/>
    <property type="match status" value="1"/>
</dbReference>
<evidence type="ECO:0000256" key="15">
    <source>
        <dbReference type="SAM" id="MobiDB-lite"/>
    </source>
</evidence>
<evidence type="ECO:0000256" key="5">
    <source>
        <dbReference type="ARBA" id="ARBA00022763"/>
    </source>
</evidence>
<dbReference type="GO" id="GO:0006281">
    <property type="term" value="P:DNA repair"/>
    <property type="evidence" value="ECO:0000318"/>
    <property type="project" value="GO_Central"/>
</dbReference>
<feature type="domain" description="RING-type" evidence="16">
    <location>
        <begin position="917"/>
        <end position="957"/>
    </location>
</feature>
<keyword evidence="5" id="KW-0227">DNA damage</keyword>
<evidence type="ECO:0000256" key="14">
    <source>
        <dbReference type="PROSITE-ProRule" id="PRU00175"/>
    </source>
</evidence>
<dbReference type="CDD" id="cd16449">
    <property type="entry name" value="RING-HC"/>
    <property type="match status" value="1"/>
</dbReference>
<evidence type="ECO:0000256" key="1">
    <source>
        <dbReference type="ARBA" id="ARBA00004123"/>
    </source>
</evidence>
<keyword evidence="10" id="KW-0067">ATP-binding</keyword>
<organism evidence="19 22">
    <name type="scientific">Medicago truncatula</name>
    <name type="common">Barrel medic</name>
    <name type="synonym">Medicago tribuloides</name>
    <dbReference type="NCBI Taxonomy" id="3880"/>
    <lineage>
        <taxon>Eukaryota</taxon>
        <taxon>Viridiplantae</taxon>
        <taxon>Streptophyta</taxon>
        <taxon>Embryophyta</taxon>
        <taxon>Tracheophyta</taxon>
        <taxon>Spermatophyta</taxon>
        <taxon>Magnoliopsida</taxon>
        <taxon>eudicotyledons</taxon>
        <taxon>Gunneridae</taxon>
        <taxon>Pentapetalae</taxon>
        <taxon>rosids</taxon>
        <taxon>fabids</taxon>
        <taxon>Fabales</taxon>
        <taxon>Fabaceae</taxon>
        <taxon>Papilionoideae</taxon>
        <taxon>50 kb inversion clade</taxon>
        <taxon>NPAAA clade</taxon>
        <taxon>Hologalegina</taxon>
        <taxon>IRL clade</taxon>
        <taxon>Trifolieae</taxon>
        <taxon>Medicago</taxon>
    </lineage>
</organism>
<evidence type="ECO:0000256" key="13">
    <source>
        <dbReference type="ARBA" id="ARBA00023242"/>
    </source>
</evidence>
<dbReference type="InterPro" id="IPR000330">
    <property type="entry name" value="SNF2_N"/>
</dbReference>
<dbReference type="STRING" id="3880.A0A072VHP2"/>